<dbReference type="PROSITE" id="PS51935">
    <property type="entry name" value="NLPC_P60"/>
    <property type="match status" value="1"/>
</dbReference>
<evidence type="ECO:0000256" key="4">
    <source>
        <dbReference type="ARBA" id="ARBA00022807"/>
    </source>
</evidence>
<dbReference type="GO" id="GO:0008234">
    <property type="term" value="F:cysteine-type peptidase activity"/>
    <property type="evidence" value="ECO:0007669"/>
    <property type="project" value="UniProtKB-KW"/>
</dbReference>
<dbReference type="PANTHER" id="PTHR47359:SF3">
    <property type="entry name" value="NLP_P60 DOMAIN-CONTAINING PROTEIN-RELATED"/>
    <property type="match status" value="1"/>
</dbReference>
<sequence>MSRRLPCRHCERIHLRYSNRRHVSLRCLGAAAVLSGALLMIQPAVAHADDALVSGDSLVPDGQTRTILAPENHSVVEEEGRSPVQTAAETTKNFADAISHFEAVEGVGVSIENIAAEQERQKIKEIELARVEAGVKAAEEERARIAEEERLAAEAAQVRQAFVDAALDQVGTPYVSGGAAPGGFDCSGLVKYCVAQVYGYEMPRTAAAQSGEGESVSFGDLQTGDLLFWGSGSGVYHVAIYVGNGQYVHAPRPGQSVKVQTLESYTPTFAKRLNL</sequence>
<feature type="domain" description="NlpC/P60" evidence="7">
    <location>
        <begin position="156"/>
        <end position="275"/>
    </location>
</feature>
<dbReference type="PANTHER" id="PTHR47359">
    <property type="entry name" value="PEPTIDOGLYCAN DL-ENDOPEPTIDASE CWLO"/>
    <property type="match status" value="1"/>
</dbReference>
<keyword evidence="6" id="KW-0732">Signal</keyword>
<reference evidence="8 9" key="1">
    <citation type="submission" date="2019-04" db="EMBL/GenBank/DDBJ databases">
        <title>Microbes associate with the intestines of laboratory mice.</title>
        <authorList>
            <person name="Navarre W."/>
            <person name="Wong E."/>
            <person name="Huang K.C."/>
            <person name="Tropini C."/>
            <person name="Ng K."/>
            <person name="Yu B."/>
        </authorList>
    </citation>
    <scope>NUCLEOTIDE SEQUENCE [LARGE SCALE GENOMIC DNA]</scope>
    <source>
        <strain evidence="8 9">NM48_B13</strain>
    </source>
</reference>
<evidence type="ECO:0000256" key="3">
    <source>
        <dbReference type="ARBA" id="ARBA00022801"/>
    </source>
</evidence>
<keyword evidence="9" id="KW-1185">Reference proteome</keyword>
<dbReference type="AlphaFoldDB" id="A0A4T9T5X9"/>
<evidence type="ECO:0000313" key="8">
    <source>
        <dbReference type="EMBL" id="TJW09672.1"/>
    </source>
</evidence>
<gene>
    <name evidence="8" type="ORF">E5982_09085</name>
</gene>
<dbReference type="Gene3D" id="3.90.1720.10">
    <property type="entry name" value="endopeptidase domain like (from Nostoc punctiforme)"/>
    <property type="match status" value="1"/>
</dbReference>
<name>A0A4T9T5X9_9ACTN</name>
<feature type="chain" id="PRO_5020261485" evidence="6">
    <location>
        <begin position="49"/>
        <end position="275"/>
    </location>
</feature>
<dbReference type="InterPro" id="IPR051794">
    <property type="entry name" value="PG_Endopeptidase_C40"/>
</dbReference>
<dbReference type="OrthoDB" id="9815778at2"/>
<dbReference type="Pfam" id="PF00877">
    <property type="entry name" value="NLPC_P60"/>
    <property type="match status" value="1"/>
</dbReference>
<dbReference type="InterPro" id="IPR038765">
    <property type="entry name" value="Papain-like_cys_pep_sf"/>
</dbReference>
<feature type="signal peptide" evidence="6">
    <location>
        <begin position="1"/>
        <end position="48"/>
    </location>
</feature>
<evidence type="ECO:0000259" key="7">
    <source>
        <dbReference type="PROSITE" id="PS51935"/>
    </source>
</evidence>
<dbReference type="SUPFAM" id="SSF54001">
    <property type="entry name" value="Cysteine proteinases"/>
    <property type="match status" value="1"/>
</dbReference>
<accession>A0A4T9T5X9</accession>
<keyword evidence="2" id="KW-0645">Protease</keyword>
<evidence type="ECO:0000256" key="5">
    <source>
        <dbReference type="SAM" id="Coils"/>
    </source>
</evidence>
<evidence type="ECO:0000313" key="9">
    <source>
        <dbReference type="Proteomes" id="UP000309454"/>
    </source>
</evidence>
<keyword evidence="5" id="KW-0175">Coiled coil</keyword>
<feature type="coiled-coil region" evidence="5">
    <location>
        <begin position="128"/>
        <end position="158"/>
    </location>
</feature>
<protein>
    <submittedName>
        <fullName evidence="8">NlpC/P60 family protein</fullName>
    </submittedName>
</protein>
<dbReference type="GO" id="GO:0006508">
    <property type="term" value="P:proteolysis"/>
    <property type="evidence" value="ECO:0007669"/>
    <property type="project" value="UniProtKB-KW"/>
</dbReference>
<dbReference type="InterPro" id="IPR000064">
    <property type="entry name" value="NLP_P60_dom"/>
</dbReference>
<proteinExistence type="inferred from homology"/>
<evidence type="ECO:0000256" key="6">
    <source>
        <dbReference type="SAM" id="SignalP"/>
    </source>
</evidence>
<evidence type="ECO:0000256" key="2">
    <source>
        <dbReference type="ARBA" id="ARBA00022670"/>
    </source>
</evidence>
<evidence type="ECO:0000256" key="1">
    <source>
        <dbReference type="ARBA" id="ARBA00007074"/>
    </source>
</evidence>
<dbReference type="Proteomes" id="UP000309454">
    <property type="component" value="Unassembled WGS sequence"/>
</dbReference>
<comment type="similarity">
    <text evidence="1">Belongs to the peptidase C40 family.</text>
</comment>
<keyword evidence="4" id="KW-0788">Thiol protease</keyword>
<comment type="caution">
    <text evidence="8">The sequence shown here is derived from an EMBL/GenBank/DDBJ whole genome shotgun (WGS) entry which is preliminary data.</text>
</comment>
<keyword evidence="3" id="KW-0378">Hydrolase</keyword>
<dbReference type="EMBL" id="SSTM01000008">
    <property type="protein sequence ID" value="TJW09672.1"/>
    <property type="molecule type" value="Genomic_DNA"/>
</dbReference>
<organism evidence="8 9">
    <name type="scientific">Parvibacter caecicola</name>
    <dbReference type="NCBI Taxonomy" id="747645"/>
    <lineage>
        <taxon>Bacteria</taxon>
        <taxon>Bacillati</taxon>
        <taxon>Actinomycetota</taxon>
        <taxon>Coriobacteriia</taxon>
        <taxon>Coriobacteriales</taxon>
        <taxon>Coriobacteriaceae</taxon>
        <taxon>Parvibacter</taxon>
    </lineage>
</organism>